<evidence type="ECO:0000313" key="1">
    <source>
        <dbReference type="EMBL" id="KKL06127.1"/>
    </source>
</evidence>
<dbReference type="AlphaFoldDB" id="A0A0F9AX06"/>
<accession>A0A0F9AX06</accession>
<dbReference type="InterPro" id="IPR043504">
    <property type="entry name" value="Peptidase_S1_PA_chymotrypsin"/>
</dbReference>
<reference evidence="1" key="1">
    <citation type="journal article" date="2015" name="Nature">
        <title>Complex archaea that bridge the gap between prokaryotes and eukaryotes.</title>
        <authorList>
            <person name="Spang A."/>
            <person name="Saw J.H."/>
            <person name="Jorgensen S.L."/>
            <person name="Zaremba-Niedzwiedzka K."/>
            <person name="Martijn J."/>
            <person name="Lind A.E."/>
            <person name="van Eijk R."/>
            <person name="Schleper C."/>
            <person name="Guy L."/>
            <person name="Ettema T.J."/>
        </authorList>
    </citation>
    <scope>NUCLEOTIDE SEQUENCE</scope>
</reference>
<dbReference type="EMBL" id="LAZR01043835">
    <property type="protein sequence ID" value="KKL06127.1"/>
    <property type="molecule type" value="Genomic_DNA"/>
</dbReference>
<protein>
    <recommendedName>
        <fullName evidence="2">Serine protease</fullName>
    </recommendedName>
</protein>
<feature type="non-terminal residue" evidence="1">
    <location>
        <position position="190"/>
    </location>
</feature>
<dbReference type="InterPro" id="IPR009003">
    <property type="entry name" value="Peptidase_S1_PA"/>
</dbReference>
<proteinExistence type="predicted"/>
<comment type="caution">
    <text evidence="1">The sequence shown here is derived from an EMBL/GenBank/DDBJ whole genome shotgun (WGS) entry which is preliminary data.</text>
</comment>
<sequence>MVCAFILFQILIPSANAQTWDWSPPANYHAAVCIVRISARRNQEGEEGWYIGSGVLVKYGELTGILTAAHMMNGKRIVVEYGDGTKSQVEAKDYTTDKFGHDLAFLFAITPGFIEPIAIAEQNPSAGDRVEFVTTGGPESRLRSFWATVRSVANDTTEYNCDVLDGDSGGGILNAKGRLIGIQAYGIWPK</sequence>
<gene>
    <name evidence="1" type="ORF">LCGC14_2599130</name>
</gene>
<dbReference type="Pfam" id="PF13365">
    <property type="entry name" value="Trypsin_2"/>
    <property type="match status" value="1"/>
</dbReference>
<evidence type="ECO:0008006" key="2">
    <source>
        <dbReference type="Google" id="ProtNLM"/>
    </source>
</evidence>
<dbReference type="Gene3D" id="2.40.10.10">
    <property type="entry name" value="Trypsin-like serine proteases"/>
    <property type="match status" value="2"/>
</dbReference>
<name>A0A0F9AX06_9ZZZZ</name>
<organism evidence="1">
    <name type="scientific">marine sediment metagenome</name>
    <dbReference type="NCBI Taxonomy" id="412755"/>
    <lineage>
        <taxon>unclassified sequences</taxon>
        <taxon>metagenomes</taxon>
        <taxon>ecological metagenomes</taxon>
    </lineage>
</organism>
<dbReference type="SUPFAM" id="SSF50494">
    <property type="entry name" value="Trypsin-like serine proteases"/>
    <property type="match status" value="1"/>
</dbReference>